<evidence type="ECO:0000256" key="2">
    <source>
        <dbReference type="HAMAP-Rule" id="MF_00274"/>
    </source>
</evidence>
<dbReference type="HAMAP" id="MF_00274">
    <property type="entry name" value="DNA_YbaB_EbfC"/>
    <property type="match status" value="1"/>
</dbReference>
<dbReference type="NCBIfam" id="TIGR00103">
    <property type="entry name" value="DNA_YbaB_EbfC"/>
    <property type="match status" value="1"/>
</dbReference>
<reference evidence="3 4" key="1">
    <citation type="submission" date="2020-10" db="EMBL/GenBank/DDBJ databases">
        <title>Connecting structure to function with the recovery of over 1000 high-quality activated sludge metagenome-assembled genomes encoding full-length rRNA genes using long-read sequencing.</title>
        <authorList>
            <person name="Singleton C.M."/>
            <person name="Petriglieri F."/>
            <person name="Kristensen J.M."/>
            <person name="Kirkegaard R.H."/>
            <person name="Michaelsen T.Y."/>
            <person name="Andersen M.H."/>
            <person name="Karst S.M."/>
            <person name="Dueholm M.S."/>
            <person name="Nielsen P.H."/>
            <person name="Albertsen M."/>
        </authorList>
    </citation>
    <scope>NUCLEOTIDE SEQUENCE [LARGE SCALE GENOMIC DNA]</scope>
    <source>
        <strain evidence="3">OdNE_18-Q3-R46-58_MAXAC.008</strain>
    </source>
</reference>
<comment type="similarity">
    <text evidence="2">Belongs to the YbaB/EbfC family.</text>
</comment>
<dbReference type="SUPFAM" id="SSF82607">
    <property type="entry name" value="YbaB-like"/>
    <property type="match status" value="1"/>
</dbReference>
<dbReference type="PANTHER" id="PTHR33449:SF1">
    <property type="entry name" value="NUCLEOID-ASSOCIATED PROTEIN YBAB"/>
    <property type="match status" value="1"/>
</dbReference>
<organism evidence="3 4">
    <name type="scientific">Candidatus Geothrix odensensis</name>
    <dbReference type="NCBI Taxonomy" id="2954440"/>
    <lineage>
        <taxon>Bacteria</taxon>
        <taxon>Pseudomonadati</taxon>
        <taxon>Acidobacteriota</taxon>
        <taxon>Holophagae</taxon>
        <taxon>Holophagales</taxon>
        <taxon>Holophagaceae</taxon>
        <taxon>Geothrix</taxon>
    </lineage>
</organism>
<keyword evidence="2" id="KW-0963">Cytoplasm</keyword>
<dbReference type="GO" id="GO:0003677">
    <property type="term" value="F:DNA binding"/>
    <property type="evidence" value="ECO:0007669"/>
    <property type="project" value="UniProtKB-UniRule"/>
</dbReference>
<dbReference type="GO" id="GO:0005829">
    <property type="term" value="C:cytosol"/>
    <property type="evidence" value="ECO:0007669"/>
    <property type="project" value="TreeGrafter"/>
</dbReference>
<dbReference type="EMBL" id="JADKCH010000001">
    <property type="protein sequence ID" value="MBK8571652.1"/>
    <property type="molecule type" value="Genomic_DNA"/>
</dbReference>
<dbReference type="Pfam" id="PF02575">
    <property type="entry name" value="YbaB_DNA_bd"/>
    <property type="match status" value="1"/>
</dbReference>
<dbReference type="Proteomes" id="UP000709959">
    <property type="component" value="Unassembled WGS sequence"/>
</dbReference>
<sequence length="100" mass="10684">MDMRFLMKQAQQMQAKLAETQANLRVEGTAGGELVKVTLNGSKELMGLSIAKDAMDPEDPSMLEDLLLAAFRDATTKVDEAMKKQMGGMGAGLNLPGLGL</sequence>
<evidence type="ECO:0000313" key="3">
    <source>
        <dbReference type="EMBL" id="MBK8571652.1"/>
    </source>
</evidence>
<evidence type="ECO:0000256" key="1">
    <source>
        <dbReference type="ARBA" id="ARBA00023125"/>
    </source>
</evidence>
<evidence type="ECO:0000313" key="4">
    <source>
        <dbReference type="Proteomes" id="UP000709959"/>
    </source>
</evidence>
<dbReference type="Gene3D" id="3.30.1310.10">
    <property type="entry name" value="Nucleoid-associated protein YbaB-like domain"/>
    <property type="match status" value="1"/>
</dbReference>
<name>A0A936F1Y3_9BACT</name>
<dbReference type="GO" id="GO:0043590">
    <property type="term" value="C:bacterial nucleoid"/>
    <property type="evidence" value="ECO:0007669"/>
    <property type="project" value="UniProtKB-UniRule"/>
</dbReference>
<dbReference type="InterPro" id="IPR004401">
    <property type="entry name" value="YbaB/EbfC"/>
</dbReference>
<keyword evidence="1 2" id="KW-0238">DNA-binding</keyword>
<comment type="function">
    <text evidence="2">Binds to DNA and alters its conformation. May be involved in regulation of gene expression, nucleoid organization and DNA protection.</text>
</comment>
<dbReference type="InterPro" id="IPR036894">
    <property type="entry name" value="YbaB-like_sf"/>
</dbReference>
<proteinExistence type="inferred from homology"/>
<dbReference type="AlphaFoldDB" id="A0A936F1Y3"/>
<dbReference type="PIRSF" id="PIRSF004555">
    <property type="entry name" value="UCP004555"/>
    <property type="match status" value="1"/>
</dbReference>
<comment type="caution">
    <text evidence="3">The sequence shown here is derived from an EMBL/GenBank/DDBJ whole genome shotgun (WGS) entry which is preliminary data.</text>
</comment>
<protein>
    <recommendedName>
        <fullName evidence="2">Nucleoid-associated protein IPN91_03205</fullName>
    </recommendedName>
</protein>
<gene>
    <name evidence="3" type="ORF">IPN91_03205</name>
</gene>
<comment type="subunit">
    <text evidence="2">Homodimer.</text>
</comment>
<comment type="subcellular location">
    <subcellularLocation>
        <location evidence="2">Cytoplasm</location>
        <location evidence="2">Nucleoid</location>
    </subcellularLocation>
</comment>
<dbReference type="PANTHER" id="PTHR33449">
    <property type="entry name" value="NUCLEOID-ASSOCIATED PROTEIN YBAB"/>
    <property type="match status" value="1"/>
</dbReference>
<accession>A0A936F1Y3</accession>